<dbReference type="AlphaFoldDB" id="A0A2N6K6H5"/>
<evidence type="ECO:0000313" key="2">
    <source>
        <dbReference type="Proteomes" id="UP000235036"/>
    </source>
</evidence>
<proteinExistence type="predicted"/>
<accession>A0A2N6K6H5</accession>
<dbReference type="Gene3D" id="3.30.460.40">
    <property type="match status" value="1"/>
</dbReference>
<comment type="caution">
    <text evidence="1">The sequence shown here is derived from an EMBL/GenBank/DDBJ whole genome shotgun (WGS) entry which is preliminary data.</text>
</comment>
<dbReference type="SUPFAM" id="SSF81301">
    <property type="entry name" value="Nucleotidyltransferase"/>
    <property type="match status" value="1"/>
</dbReference>
<dbReference type="InterPro" id="IPR043519">
    <property type="entry name" value="NT_sf"/>
</dbReference>
<evidence type="ECO:0008006" key="3">
    <source>
        <dbReference type="Google" id="ProtNLM"/>
    </source>
</evidence>
<dbReference type="EMBL" id="NRQW01000113">
    <property type="protein sequence ID" value="PLZ92538.1"/>
    <property type="molecule type" value="Genomic_DNA"/>
</dbReference>
<dbReference type="RefSeq" id="WP_016868906.1">
    <property type="nucleotide sequence ID" value="NZ_CAWNVR010000163.1"/>
</dbReference>
<sequence length="292" mass="32762">MKNAYGASLWTNAKPNYRPQASDTSIEADIYMFGRLRQLSLKQRVEMFATHNRGVKKLCLAGVKMRHRGATFEEIRLHFARAVLGEKYDPSFQPKGGDETIWIQDSIALAGELHSFLESVNIPYYVSGGVASSIHGEARSTRDLDLVIKAHVSQIDLLVTTLEAAGYYCPGGAVEDLKLGRERMLNITHTETIANADLYVTDNSPFAASQMARRQLLDVEGMPAFWVISPEDLVLQKLHWGRGSQSEKQWRDVLGIIKLQAENLDYDYLTEWAERLKLVDALIMAFTEAGVL</sequence>
<name>A0A2N6K6H5_FISMU</name>
<reference evidence="1 2" key="1">
    <citation type="submission" date="2017-08" db="EMBL/GenBank/DDBJ databases">
        <title>Genomes of Fischerella (Mastigocladus) sp. strains.</title>
        <authorList>
            <person name="Miller S.R."/>
        </authorList>
    </citation>
    <scope>NUCLEOTIDE SEQUENCE [LARGE SCALE GENOMIC DNA]</scope>
    <source>
        <strain evidence="1 2">CCMEE 5323</strain>
    </source>
</reference>
<keyword evidence="2" id="KW-1185">Reference proteome</keyword>
<protein>
    <recommendedName>
        <fullName evidence="3">Nucleotidyltransferase family protein</fullName>
    </recommendedName>
</protein>
<organism evidence="1 2">
    <name type="scientific">Fischerella muscicola CCMEE 5323</name>
    <dbReference type="NCBI Taxonomy" id="2019572"/>
    <lineage>
        <taxon>Bacteria</taxon>
        <taxon>Bacillati</taxon>
        <taxon>Cyanobacteriota</taxon>
        <taxon>Cyanophyceae</taxon>
        <taxon>Nostocales</taxon>
        <taxon>Hapalosiphonaceae</taxon>
        <taxon>Fischerella</taxon>
    </lineage>
</organism>
<evidence type="ECO:0000313" key="1">
    <source>
        <dbReference type="EMBL" id="PLZ92538.1"/>
    </source>
</evidence>
<dbReference type="Proteomes" id="UP000235036">
    <property type="component" value="Unassembled WGS sequence"/>
</dbReference>
<gene>
    <name evidence="1" type="ORF">CEN44_05680</name>
</gene>